<organism evidence="1 2">
    <name type="scientific">Hyaloscypha hepaticicola</name>
    <dbReference type="NCBI Taxonomy" id="2082293"/>
    <lineage>
        <taxon>Eukaryota</taxon>
        <taxon>Fungi</taxon>
        <taxon>Dikarya</taxon>
        <taxon>Ascomycota</taxon>
        <taxon>Pezizomycotina</taxon>
        <taxon>Leotiomycetes</taxon>
        <taxon>Helotiales</taxon>
        <taxon>Hyaloscyphaceae</taxon>
        <taxon>Hyaloscypha</taxon>
    </lineage>
</organism>
<dbReference type="Proteomes" id="UP000235672">
    <property type="component" value="Unassembled WGS sequence"/>
</dbReference>
<name>A0A2J6PK18_9HELO</name>
<evidence type="ECO:0000313" key="1">
    <source>
        <dbReference type="EMBL" id="PMD14398.1"/>
    </source>
</evidence>
<keyword evidence="2" id="KW-1185">Reference proteome</keyword>
<dbReference type="EMBL" id="KZ613522">
    <property type="protein sequence ID" value="PMD14398.1"/>
    <property type="molecule type" value="Genomic_DNA"/>
</dbReference>
<proteinExistence type="predicted"/>
<protein>
    <submittedName>
        <fullName evidence="1">Uncharacterized protein</fullName>
    </submittedName>
</protein>
<accession>A0A2J6PK18</accession>
<dbReference type="AlphaFoldDB" id="A0A2J6PK18"/>
<sequence>MGTLFIGRLERECLRSCNSADIAGQWADRHIRCRFCTMTASKLSASTDSNPSKPGLLPSATLYPIDHDSLAIYLRLQQPIHWKDKAPGGVSICGDKAIPEACFLEDQKHIYNDDIPERFVEDDGETSSCTPTSFRNGKDKALCVRQAAFHQVSAELPPSIFWWNRYSACNSVEQSPRLLNILNQPWSWPPWTRLSQIGGQNYRRSL</sequence>
<evidence type="ECO:0000313" key="2">
    <source>
        <dbReference type="Proteomes" id="UP000235672"/>
    </source>
</evidence>
<gene>
    <name evidence="1" type="ORF">NA56DRAFT_710973</name>
</gene>
<reference evidence="1 2" key="1">
    <citation type="submission" date="2016-05" db="EMBL/GenBank/DDBJ databases">
        <title>A degradative enzymes factory behind the ericoid mycorrhizal symbiosis.</title>
        <authorList>
            <consortium name="DOE Joint Genome Institute"/>
            <person name="Martino E."/>
            <person name="Morin E."/>
            <person name="Grelet G."/>
            <person name="Kuo A."/>
            <person name="Kohler A."/>
            <person name="Daghino S."/>
            <person name="Barry K."/>
            <person name="Choi C."/>
            <person name="Cichocki N."/>
            <person name="Clum A."/>
            <person name="Copeland A."/>
            <person name="Hainaut M."/>
            <person name="Haridas S."/>
            <person name="Labutti K."/>
            <person name="Lindquist E."/>
            <person name="Lipzen A."/>
            <person name="Khouja H.-R."/>
            <person name="Murat C."/>
            <person name="Ohm R."/>
            <person name="Olson A."/>
            <person name="Spatafora J."/>
            <person name="Veneault-Fourrey C."/>
            <person name="Henrissat B."/>
            <person name="Grigoriev I."/>
            <person name="Martin F."/>
            <person name="Perotto S."/>
        </authorList>
    </citation>
    <scope>NUCLEOTIDE SEQUENCE [LARGE SCALE GENOMIC DNA]</scope>
    <source>
        <strain evidence="1 2">UAMH 7357</strain>
    </source>
</reference>